<dbReference type="KEGG" id="sdr:SCD_n02885"/>
<dbReference type="EMBL" id="AP013066">
    <property type="protein sequence ID" value="BAN36684.1"/>
    <property type="molecule type" value="Genomic_DNA"/>
</dbReference>
<sequence>MKDIPFNKPYMTGNELLYISQAHAKGHLAGDGDFTKKCHAWLEQRIGCQKALLTHSCTAALEMAAILANIQPGDEVIMPSYTFVSTANAFVLRGGVPVFIDIRTDTLNIDESKIEAAITPRTKAIVPVHYAGVGCEMDAIMAIAERYNLIVIEDAAQGVMSSYKGKPLGSIGHMGAVSFHETKNIISGEGGALLINDTRFAERAEIIREKGTNRCQFFRGQVDKYTWVDIGSSYLPSELVAAFLWAQMQEAEGITQRRLAIWNTYHEAFSEIELKGLVRRPVIPDSCQHNAHMYYMLLPDLAERGKFIADLRQAGISAVFHYVPLHSSPEGSRQSRMASDGMDVTQNVSDRLVRLPLWLGIEGEQEKVIQQTINTVTII</sequence>
<dbReference type="OrthoDB" id="9804264at2"/>
<dbReference type="GO" id="GO:0019180">
    <property type="term" value="F:dTDP-4-amino-4,6-dideoxygalactose transaminase activity"/>
    <property type="evidence" value="ECO:0007669"/>
    <property type="project" value="TreeGrafter"/>
</dbReference>
<evidence type="ECO:0000256" key="2">
    <source>
        <dbReference type="PIRSR" id="PIRSR000390-1"/>
    </source>
</evidence>
<name>S6AP64_SULDS</name>
<dbReference type="PANTHER" id="PTHR30244">
    <property type="entry name" value="TRANSAMINASE"/>
    <property type="match status" value="1"/>
</dbReference>
<keyword evidence="6" id="KW-1185">Reference proteome</keyword>
<reference evidence="5 6" key="1">
    <citation type="journal article" date="2012" name="Appl. Environ. Microbiol.">
        <title>Draft genome sequence of a psychrotolerant sulfur-oxidizing bacterium, Sulfuricella denitrificans skB26, and proteomic insights into cold adaptation.</title>
        <authorList>
            <person name="Watanabe T."/>
            <person name="Kojima H."/>
            <person name="Fukui M."/>
        </authorList>
    </citation>
    <scope>NUCLEOTIDE SEQUENCE [LARGE SCALE GENOMIC DNA]</scope>
    <source>
        <strain evidence="6">skB26</strain>
    </source>
</reference>
<feature type="active site" description="Proton acceptor" evidence="2">
    <location>
        <position position="183"/>
    </location>
</feature>
<dbReference type="InterPro" id="IPR000653">
    <property type="entry name" value="DegT/StrS_aminotransferase"/>
</dbReference>
<dbReference type="STRING" id="1163617.SCD_n02885"/>
<dbReference type="GO" id="GO:0030170">
    <property type="term" value="F:pyridoxal phosphate binding"/>
    <property type="evidence" value="ECO:0007669"/>
    <property type="project" value="TreeGrafter"/>
</dbReference>
<comment type="similarity">
    <text evidence="1 4">Belongs to the DegT/DnrJ/EryC1 family.</text>
</comment>
<dbReference type="InterPro" id="IPR015424">
    <property type="entry name" value="PyrdxlP-dep_Trfase"/>
</dbReference>
<evidence type="ECO:0000313" key="6">
    <source>
        <dbReference type="Proteomes" id="UP000015559"/>
    </source>
</evidence>
<protein>
    <submittedName>
        <fullName evidence="5">TDP-4-oxo-6-deoxy-D-glucose transaminase</fullName>
    </submittedName>
</protein>
<dbReference type="CDD" id="cd00616">
    <property type="entry name" value="AHBA_syn"/>
    <property type="match status" value="1"/>
</dbReference>
<keyword evidence="3 4" id="KW-0663">Pyridoxal phosphate</keyword>
<dbReference type="FunFam" id="3.40.640.10:FF:000037">
    <property type="entry name" value="dTDP-4-amino-4,6-dideoxygalactose transaminase"/>
    <property type="match status" value="1"/>
</dbReference>
<evidence type="ECO:0000256" key="4">
    <source>
        <dbReference type="RuleBase" id="RU004508"/>
    </source>
</evidence>
<dbReference type="Proteomes" id="UP000015559">
    <property type="component" value="Chromosome"/>
</dbReference>
<accession>S6AP64</accession>
<dbReference type="PIRSF" id="PIRSF000390">
    <property type="entry name" value="PLP_StrS"/>
    <property type="match status" value="1"/>
</dbReference>
<evidence type="ECO:0000313" key="5">
    <source>
        <dbReference type="EMBL" id="BAN36684.1"/>
    </source>
</evidence>
<evidence type="ECO:0000256" key="1">
    <source>
        <dbReference type="ARBA" id="ARBA00037999"/>
    </source>
</evidence>
<proteinExistence type="inferred from homology"/>
<evidence type="ECO:0000256" key="3">
    <source>
        <dbReference type="PIRSR" id="PIRSR000390-2"/>
    </source>
</evidence>
<dbReference type="NCBIfam" id="TIGR02379">
    <property type="entry name" value="ECA_wecE"/>
    <property type="match status" value="1"/>
</dbReference>
<dbReference type="GO" id="GO:0000271">
    <property type="term" value="P:polysaccharide biosynthetic process"/>
    <property type="evidence" value="ECO:0007669"/>
    <property type="project" value="TreeGrafter"/>
</dbReference>
<dbReference type="RefSeq" id="WP_009207355.1">
    <property type="nucleotide sequence ID" value="NC_022357.1"/>
</dbReference>
<dbReference type="PANTHER" id="PTHR30244:SF34">
    <property type="entry name" value="DTDP-4-AMINO-4,6-DIDEOXYGALACTOSE TRANSAMINASE"/>
    <property type="match status" value="1"/>
</dbReference>
<dbReference type="InterPro" id="IPR012749">
    <property type="entry name" value="WecE-like"/>
</dbReference>
<organism evidence="5 6">
    <name type="scientific">Sulfuricella denitrificans (strain DSM 22764 / NBRC 105220 / skB26)</name>
    <dbReference type="NCBI Taxonomy" id="1163617"/>
    <lineage>
        <taxon>Bacteria</taxon>
        <taxon>Pseudomonadati</taxon>
        <taxon>Pseudomonadota</taxon>
        <taxon>Betaproteobacteria</taxon>
        <taxon>Nitrosomonadales</taxon>
        <taxon>Sulfuricellaceae</taxon>
        <taxon>Sulfuricella</taxon>
    </lineage>
</organism>
<dbReference type="InterPro" id="IPR015421">
    <property type="entry name" value="PyrdxlP-dep_Trfase_major"/>
</dbReference>
<dbReference type="Gene3D" id="3.40.640.10">
    <property type="entry name" value="Type I PLP-dependent aspartate aminotransferase-like (Major domain)"/>
    <property type="match status" value="1"/>
</dbReference>
<dbReference type="SUPFAM" id="SSF53383">
    <property type="entry name" value="PLP-dependent transferases"/>
    <property type="match status" value="1"/>
</dbReference>
<dbReference type="Pfam" id="PF01041">
    <property type="entry name" value="DegT_DnrJ_EryC1"/>
    <property type="match status" value="1"/>
</dbReference>
<dbReference type="HOGENOM" id="CLU_033332_0_2_4"/>
<dbReference type="eggNOG" id="COG0399">
    <property type="taxonomic scope" value="Bacteria"/>
</dbReference>
<feature type="modified residue" description="N6-(pyridoxal phosphate)lysine" evidence="3">
    <location>
        <position position="183"/>
    </location>
</feature>
<dbReference type="AlphaFoldDB" id="S6AP64"/>
<gene>
    <name evidence="5" type="ORF">SCD_n02885</name>
</gene>
<dbReference type="NCBIfam" id="NF008687">
    <property type="entry name" value="PRK11706.1"/>
    <property type="match status" value="1"/>
</dbReference>